<dbReference type="KEGG" id="bex:A11Q_2539"/>
<dbReference type="PATRIC" id="fig|1184267.3.peg.2567"/>
<protein>
    <submittedName>
        <fullName evidence="1">Uncharacterized protein</fullName>
    </submittedName>
</protein>
<sequence length="224" mass="25720">MMPFFIVVVLLYALSPYRSGDSSRSYGTMPCAVAESINSEISIFFSILFAEKICHVTYKIQGRSEEKKKLSTACPVAHKPKQIFIKNIEAAEPPFRQRLVDIDAINDLRCVLPGPYQIHGGVSFIPYEYTDMNVGFFFDMLKEDEKTVEHLEQQSFRLIKTEGNVWSFHLYPAIEVNVEVDERTKRIIRLINTERLFLVENDAGEIISLKKPTSIKDIKIFGIF</sequence>
<gene>
    <name evidence="1" type="ORF">A11Q_2539</name>
</gene>
<proteinExistence type="predicted"/>
<reference evidence="1 2" key="1">
    <citation type="journal article" date="2013" name="ISME J.">
        <title>By their genes ye shall know them: genomic signatures of predatory bacteria.</title>
        <authorList>
            <person name="Pasternak Z."/>
            <person name="Pietrokovski S."/>
            <person name="Rotem O."/>
            <person name="Gophna U."/>
            <person name="Lurie-Weinberger M.N."/>
            <person name="Jurkevitch E."/>
        </authorList>
    </citation>
    <scope>NUCLEOTIDE SEQUENCE [LARGE SCALE GENOMIC DNA]</scope>
    <source>
        <strain evidence="1 2">JSS</strain>
    </source>
</reference>
<accession>M4VE36</accession>
<dbReference type="RefSeq" id="WP_015471245.1">
    <property type="nucleotide sequence ID" value="NC_020813.1"/>
</dbReference>
<keyword evidence="2" id="KW-1185">Reference proteome</keyword>
<evidence type="ECO:0000313" key="2">
    <source>
        <dbReference type="Proteomes" id="UP000012040"/>
    </source>
</evidence>
<dbReference type="EMBL" id="CP003537">
    <property type="protein sequence ID" value="AGH96755.1"/>
    <property type="molecule type" value="Genomic_DNA"/>
</dbReference>
<organism evidence="1 2">
    <name type="scientific">Pseudobdellovibrio exovorus JSS</name>
    <dbReference type="NCBI Taxonomy" id="1184267"/>
    <lineage>
        <taxon>Bacteria</taxon>
        <taxon>Pseudomonadati</taxon>
        <taxon>Bdellovibrionota</taxon>
        <taxon>Bdellovibrionia</taxon>
        <taxon>Bdellovibrionales</taxon>
        <taxon>Pseudobdellovibrionaceae</taxon>
        <taxon>Pseudobdellovibrio</taxon>
    </lineage>
</organism>
<dbReference type="AlphaFoldDB" id="M4VE36"/>
<name>M4VE36_9BACT</name>
<dbReference type="Proteomes" id="UP000012040">
    <property type="component" value="Chromosome"/>
</dbReference>
<dbReference type="HOGENOM" id="CLU_1233052_0_0_7"/>
<evidence type="ECO:0000313" key="1">
    <source>
        <dbReference type="EMBL" id="AGH96755.1"/>
    </source>
</evidence>